<reference evidence="2" key="1">
    <citation type="submission" date="2021-05" db="EMBL/GenBank/DDBJ databases">
        <authorList>
            <person name="Alioto T."/>
            <person name="Alioto T."/>
            <person name="Gomez Garrido J."/>
        </authorList>
    </citation>
    <scope>NUCLEOTIDE SEQUENCE</scope>
</reference>
<name>A0A8D9AIC3_9HEMI</name>
<proteinExistence type="predicted"/>
<dbReference type="EMBL" id="HBUF01395369">
    <property type="protein sequence ID" value="CAG6735317.1"/>
    <property type="molecule type" value="Transcribed_RNA"/>
</dbReference>
<dbReference type="EMBL" id="HBUF01572207">
    <property type="protein sequence ID" value="CAG6767035.1"/>
    <property type="molecule type" value="Transcribed_RNA"/>
</dbReference>
<dbReference type="EMBL" id="HBUF01572206">
    <property type="protein sequence ID" value="CAG6767033.1"/>
    <property type="molecule type" value="Transcribed_RNA"/>
</dbReference>
<evidence type="ECO:0000313" key="2">
    <source>
        <dbReference type="EMBL" id="CAG6767033.1"/>
    </source>
</evidence>
<dbReference type="EMBL" id="HBUF01237663">
    <property type="protein sequence ID" value="CAG6675745.1"/>
    <property type="molecule type" value="Transcribed_RNA"/>
</dbReference>
<dbReference type="EMBL" id="HBUF01395370">
    <property type="protein sequence ID" value="CAG6735319.1"/>
    <property type="molecule type" value="Transcribed_RNA"/>
</dbReference>
<dbReference type="EMBL" id="HBUF01237664">
    <property type="protein sequence ID" value="CAG6675747.1"/>
    <property type="molecule type" value="Transcribed_RNA"/>
</dbReference>
<dbReference type="EMBL" id="HBUF01056294">
    <property type="protein sequence ID" value="CAG6624043.1"/>
    <property type="molecule type" value="Transcribed_RNA"/>
</dbReference>
<dbReference type="EMBL" id="HBUF01056293">
    <property type="protein sequence ID" value="CAG6624041.1"/>
    <property type="molecule type" value="Transcribed_RNA"/>
</dbReference>
<feature type="signal peptide" evidence="1">
    <location>
        <begin position="1"/>
        <end position="18"/>
    </location>
</feature>
<dbReference type="AlphaFoldDB" id="A0A8D9AIC3"/>
<accession>A0A8D9AIC3</accession>
<organism evidence="2">
    <name type="scientific">Cacopsylla melanoneura</name>
    <dbReference type="NCBI Taxonomy" id="428564"/>
    <lineage>
        <taxon>Eukaryota</taxon>
        <taxon>Metazoa</taxon>
        <taxon>Ecdysozoa</taxon>
        <taxon>Arthropoda</taxon>
        <taxon>Hexapoda</taxon>
        <taxon>Insecta</taxon>
        <taxon>Pterygota</taxon>
        <taxon>Neoptera</taxon>
        <taxon>Paraneoptera</taxon>
        <taxon>Hemiptera</taxon>
        <taxon>Sternorrhyncha</taxon>
        <taxon>Psylloidea</taxon>
        <taxon>Psyllidae</taxon>
        <taxon>Psyllinae</taxon>
        <taxon>Cacopsylla</taxon>
    </lineage>
</organism>
<sequence>MFPCILLLKVVLVKSGQCHSQGNLQMIRPTVRWILPSSLTLQFVSGTNPVVIILIVLYQVQVQVKATRLLLIASHQLDEALRDLQLKITCHSNLKCPKTTPFLRTPSPAVATL</sequence>
<evidence type="ECO:0000256" key="1">
    <source>
        <dbReference type="SAM" id="SignalP"/>
    </source>
</evidence>
<protein>
    <submittedName>
        <fullName evidence="2">Uncharacterized protein</fullName>
    </submittedName>
</protein>
<keyword evidence="1" id="KW-0732">Signal</keyword>
<feature type="chain" id="PRO_5036429021" evidence="1">
    <location>
        <begin position="19"/>
        <end position="113"/>
    </location>
</feature>